<dbReference type="OrthoDB" id="446925at2759"/>
<reference evidence="2 3" key="1">
    <citation type="journal article" date="2015" name="Fungal Genet. Biol.">
        <title>Evolution of novel wood decay mechanisms in Agaricales revealed by the genome sequences of Fistulina hepatica and Cylindrobasidium torrendii.</title>
        <authorList>
            <person name="Floudas D."/>
            <person name="Held B.W."/>
            <person name="Riley R."/>
            <person name="Nagy L.G."/>
            <person name="Koehler G."/>
            <person name="Ransdell A.S."/>
            <person name="Younus H."/>
            <person name="Chow J."/>
            <person name="Chiniquy J."/>
            <person name="Lipzen A."/>
            <person name="Tritt A."/>
            <person name="Sun H."/>
            <person name="Haridas S."/>
            <person name="LaButti K."/>
            <person name="Ohm R.A."/>
            <person name="Kues U."/>
            <person name="Blanchette R.A."/>
            <person name="Grigoriev I.V."/>
            <person name="Minto R.E."/>
            <person name="Hibbett D.S."/>
        </authorList>
    </citation>
    <scope>NUCLEOTIDE SEQUENCE [LARGE SCALE GENOMIC DNA]</scope>
    <source>
        <strain evidence="2 3">ATCC 64428</strain>
    </source>
</reference>
<evidence type="ECO:0000313" key="3">
    <source>
        <dbReference type="Proteomes" id="UP000054144"/>
    </source>
</evidence>
<accession>A0A0D7ACW1</accession>
<dbReference type="InterPro" id="IPR036397">
    <property type="entry name" value="RNaseH_sf"/>
</dbReference>
<protein>
    <recommendedName>
        <fullName evidence="4">Integrase zinc-binding domain-containing protein</fullName>
    </recommendedName>
</protein>
<sequence>LREALIKTCQGEVTKWPLHLPAAVFADRVTVNRSTGFSPFQLLHATLPVLPFDLTEATFLVEGYHKGLSTAELLALRIRQLMKHQEDLDRATGILKKSRFRSKAQFERRFEAKLCKEDFDEGELVLVRNSRIEMELNRKSKPRYLGPYEVERRNTGGAYELKELDGTRINYRFAANRLYPYIHRQHWFMRTHQTEDSESDKSETDSDSSTEASDSSD</sequence>
<feature type="compositionally biased region" description="Basic and acidic residues" evidence="1">
    <location>
        <begin position="192"/>
        <end position="204"/>
    </location>
</feature>
<feature type="compositionally biased region" description="Low complexity" evidence="1">
    <location>
        <begin position="207"/>
        <end position="217"/>
    </location>
</feature>
<feature type="region of interest" description="Disordered" evidence="1">
    <location>
        <begin position="192"/>
        <end position="217"/>
    </location>
</feature>
<evidence type="ECO:0008006" key="4">
    <source>
        <dbReference type="Google" id="ProtNLM"/>
    </source>
</evidence>
<dbReference type="Proteomes" id="UP000054144">
    <property type="component" value="Unassembled WGS sequence"/>
</dbReference>
<gene>
    <name evidence="2" type="ORF">FISHEDRAFT_30873</name>
</gene>
<feature type="non-terminal residue" evidence="2">
    <location>
        <position position="217"/>
    </location>
</feature>
<evidence type="ECO:0000313" key="2">
    <source>
        <dbReference type="EMBL" id="KIY48500.1"/>
    </source>
</evidence>
<organism evidence="2 3">
    <name type="scientific">Fistulina hepatica ATCC 64428</name>
    <dbReference type="NCBI Taxonomy" id="1128425"/>
    <lineage>
        <taxon>Eukaryota</taxon>
        <taxon>Fungi</taxon>
        <taxon>Dikarya</taxon>
        <taxon>Basidiomycota</taxon>
        <taxon>Agaricomycotina</taxon>
        <taxon>Agaricomycetes</taxon>
        <taxon>Agaricomycetidae</taxon>
        <taxon>Agaricales</taxon>
        <taxon>Fistulinaceae</taxon>
        <taxon>Fistulina</taxon>
    </lineage>
</organism>
<dbReference type="EMBL" id="KN881833">
    <property type="protein sequence ID" value="KIY48500.1"/>
    <property type="molecule type" value="Genomic_DNA"/>
</dbReference>
<dbReference type="GO" id="GO:0003676">
    <property type="term" value="F:nucleic acid binding"/>
    <property type="evidence" value="ECO:0007669"/>
    <property type="project" value="InterPro"/>
</dbReference>
<dbReference type="Gene3D" id="3.30.420.10">
    <property type="entry name" value="Ribonuclease H-like superfamily/Ribonuclease H"/>
    <property type="match status" value="1"/>
</dbReference>
<proteinExistence type="predicted"/>
<evidence type="ECO:0000256" key="1">
    <source>
        <dbReference type="SAM" id="MobiDB-lite"/>
    </source>
</evidence>
<feature type="non-terminal residue" evidence="2">
    <location>
        <position position="1"/>
    </location>
</feature>
<keyword evidence="3" id="KW-1185">Reference proteome</keyword>
<name>A0A0D7ACW1_9AGAR</name>
<dbReference type="AlphaFoldDB" id="A0A0D7ACW1"/>